<feature type="region of interest" description="Disordered" evidence="4">
    <location>
        <begin position="1325"/>
        <end position="1381"/>
    </location>
</feature>
<feature type="region of interest" description="Disordered" evidence="4">
    <location>
        <begin position="435"/>
        <end position="454"/>
    </location>
</feature>
<feature type="compositionally biased region" description="Acidic residues" evidence="4">
    <location>
        <begin position="665"/>
        <end position="718"/>
    </location>
</feature>
<feature type="region of interest" description="Disordered" evidence="4">
    <location>
        <begin position="1234"/>
        <end position="1253"/>
    </location>
</feature>
<dbReference type="PANTHER" id="PTHR14396:SF10">
    <property type="entry name" value="CLASPIN"/>
    <property type="match status" value="1"/>
</dbReference>
<feature type="compositionally biased region" description="Acidic residues" evidence="4">
    <location>
        <begin position="1071"/>
        <end position="1089"/>
    </location>
</feature>
<dbReference type="Proteomes" id="UP001607302">
    <property type="component" value="Unassembled WGS sequence"/>
</dbReference>
<evidence type="ECO:0000256" key="4">
    <source>
        <dbReference type="SAM" id="MobiDB-lite"/>
    </source>
</evidence>
<keyword evidence="6" id="KW-1185">Reference proteome</keyword>
<dbReference type="GO" id="GO:0005634">
    <property type="term" value="C:nucleus"/>
    <property type="evidence" value="ECO:0007669"/>
    <property type="project" value="UniProtKB-SubCell"/>
</dbReference>
<keyword evidence="3" id="KW-0539">Nucleus</keyword>
<reference evidence="5 6" key="1">
    <citation type="journal article" date="2024" name="Ann. Entomol. Soc. Am.">
        <title>Genomic analyses of the southern and eastern yellowjacket wasps (Hymenoptera: Vespidae) reveal evolutionary signatures of social life.</title>
        <authorList>
            <person name="Catto M.A."/>
            <person name="Caine P.B."/>
            <person name="Orr S.E."/>
            <person name="Hunt B.G."/>
            <person name="Goodisman M.A.D."/>
        </authorList>
    </citation>
    <scope>NUCLEOTIDE SEQUENCE [LARGE SCALE GENOMIC DNA]</scope>
    <source>
        <strain evidence="5">233</strain>
        <tissue evidence="5">Head and thorax</tissue>
    </source>
</reference>
<feature type="compositionally biased region" description="Basic and acidic residues" evidence="4">
    <location>
        <begin position="1325"/>
        <end position="1346"/>
    </location>
</feature>
<dbReference type="InterPro" id="IPR024146">
    <property type="entry name" value="Claspin"/>
</dbReference>
<organism evidence="5 6">
    <name type="scientific">Vespula squamosa</name>
    <name type="common">Southern yellow jacket</name>
    <name type="synonym">Wasp</name>
    <dbReference type="NCBI Taxonomy" id="30214"/>
    <lineage>
        <taxon>Eukaryota</taxon>
        <taxon>Metazoa</taxon>
        <taxon>Ecdysozoa</taxon>
        <taxon>Arthropoda</taxon>
        <taxon>Hexapoda</taxon>
        <taxon>Insecta</taxon>
        <taxon>Pterygota</taxon>
        <taxon>Neoptera</taxon>
        <taxon>Endopterygota</taxon>
        <taxon>Hymenoptera</taxon>
        <taxon>Apocrita</taxon>
        <taxon>Aculeata</taxon>
        <taxon>Vespoidea</taxon>
        <taxon>Vespidae</taxon>
        <taxon>Vespinae</taxon>
        <taxon>Vespula</taxon>
    </lineage>
</organism>
<proteinExistence type="predicted"/>
<accession>A0ABD2B8L2</accession>
<keyword evidence="2" id="KW-0597">Phosphoprotein</keyword>
<name>A0ABD2B8L2_VESSQ</name>
<dbReference type="PANTHER" id="PTHR14396">
    <property type="entry name" value="CLASPIN"/>
    <property type="match status" value="1"/>
</dbReference>
<dbReference type="EMBL" id="JAUDFV010000132">
    <property type="protein sequence ID" value="KAL2729052.1"/>
    <property type="molecule type" value="Genomic_DNA"/>
</dbReference>
<protein>
    <submittedName>
        <fullName evidence="5">Claspin-like</fullName>
    </submittedName>
</protein>
<feature type="compositionally biased region" description="Basic and acidic residues" evidence="4">
    <location>
        <begin position="635"/>
        <end position="644"/>
    </location>
</feature>
<comment type="subcellular location">
    <subcellularLocation>
        <location evidence="1">Nucleus</location>
    </subcellularLocation>
</comment>
<comment type="caution">
    <text evidence="5">The sequence shown here is derived from an EMBL/GenBank/DDBJ whole genome shotgun (WGS) entry which is preliminary data.</text>
</comment>
<evidence type="ECO:0000313" key="5">
    <source>
        <dbReference type="EMBL" id="KAL2729052.1"/>
    </source>
</evidence>
<feature type="region of interest" description="Disordered" evidence="4">
    <location>
        <begin position="994"/>
        <end position="1038"/>
    </location>
</feature>
<feature type="compositionally biased region" description="Basic and acidic residues" evidence="4">
    <location>
        <begin position="1368"/>
        <end position="1381"/>
    </location>
</feature>
<sequence>METSCGNITHNQCRDASSEKDLRDINSKNMANYNDVDGDFESAFDQNSVVKDNFLESNDQIKTIRPLYSDVIDSDSEDNDIAISLPRINVIEDDSESVIFNGSLEKNNIERKKNKTMAMDNDSINGFQYSIEKEEDFKKAVKRFETLVDSDSDEDDNQMSTFMVEDNECIKLKKTNKNVAKSTNNKKESNRKTSIRACKEEAMRQIHSETQRLIRETAISLPYHRPKLRTLQEFLNRKKVSVTLPDAPTTASKLKMSYAIVSKVLEDKEKEAEEFYKSSDSEEEAEKVAKHVSEPNIKDASTSYIANETRFFGDINCVLDENTEKVLVDDKDKGSGQISFNVSDEVEKPDADLSKNIEDYAMTNGKVLRHLDHDKNDEIVVREIVDKLLELVNYKVEKYDKGKLEENIVSESATSEICLEKIEYKVPEAIDNNISLDKDNNDKPYAQASGDNHDIDTSVLENTIEKTVEHIQSLPLSNFVYKEEKRTKKQSLQDKKINIEPRLKGSPGMIIDLSCDMKSNKKGVENLINRFLSKHTASDKDVEETTEINVVHLENTTDGLKTVKRSLLYKKPLIDKEDPELGKPGAKLKRLKEDLKFKMAMKRNEEWKQKEQELKDNELEMDDISVHGMDNEEKLQYESNKSGESEPEENDVPMVDKRYKPLCEFADDEAEESENEDDDDDDDDDDGEEEEKEEEEEEEVDVEEEGEEEDNYEDEEEKCEQNHIYENNDDDSNDDCIKITKKWKPKRIIKAFEDDSNLSPSKTSTDRTNEAKTNVFGRTTTNVDLFETNNDNCSIVWNSDEENDVSILQKNNQSDLTQICKTPSIKPNVLDFVSPITQLTILHASSNSSRKNSAKKDEFVFVNNNESFSQTHMPFNATSKSRYGIDKRLKPQKKLFDDYNDVTNDEDLMQLCSGAFPSTQMIDLNQTSSKETSLLTANASNGCMTDVQKADKDILLENETSQDMKLYLDENSVSPRETGYTTKENAPWNKLSVVFSSDSEDDSDDEDKAKIKKKRHPKKLELSDDDEDDSRQGNLRLDKEKVDGYVDYDSEENEIIVSKKSKNNVAAEFFEEEAELSESDWDSADEDEKDLDKLELEEGDEDEIDENKVRNQLEKIHMRQILDQDQREVRMLQELLFEDGDLHTEGNGRERKFKWKNIDKLGENNEASRVDDDTNAGLDLQENENELEWCKLRHERDKFLEEKKRAVDEEIEEDLGKSEIFKFGVKLLKKIESEQSEKQDSSGNGNEPMIEPIMPRNLSDLLNAPGLEGRKSAINTIMKKRSFLSRGEEELDRIAKRVRLNDTINLAPANTKNFVFAHVTPPVKKVDDEENENIHVEDENESNDKTFRRRKRKATPSSSTTPKTTKRVKQERTDPERKKTL</sequence>
<evidence type="ECO:0000256" key="1">
    <source>
        <dbReference type="ARBA" id="ARBA00004123"/>
    </source>
</evidence>
<evidence type="ECO:0000313" key="6">
    <source>
        <dbReference type="Proteomes" id="UP001607302"/>
    </source>
</evidence>
<gene>
    <name evidence="5" type="ORF">V1478_006684</name>
</gene>
<evidence type="ECO:0000256" key="2">
    <source>
        <dbReference type="ARBA" id="ARBA00022553"/>
    </source>
</evidence>
<feature type="region of interest" description="Disordered" evidence="4">
    <location>
        <begin position="1071"/>
        <end position="1108"/>
    </location>
</feature>
<feature type="region of interest" description="Disordered" evidence="4">
    <location>
        <begin position="635"/>
        <end position="719"/>
    </location>
</feature>
<evidence type="ECO:0000256" key="3">
    <source>
        <dbReference type="ARBA" id="ARBA00023242"/>
    </source>
</evidence>